<evidence type="ECO:0000313" key="1">
    <source>
        <dbReference type="EMBL" id="MFC4699108.1"/>
    </source>
</evidence>
<reference evidence="2" key="1">
    <citation type="journal article" date="2019" name="Int. J. Syst. Evol. Microbiol.">
        <title>The Global Catalogue of Microorganisms (GCM) 10K type strain sequencing project: providing services to taxonomists for standard genome sequencing and annotation.</title>
        <authorList>
            <consortium name="The Broad Institute Genomics Platform"/>
            <consortium name="The Broad Institute Genome Sequencing Center for Infectious Disease"/>
            <person name="Wu L."/>
            <person name="Ma J."/>
        </authorList>
    </citation>
    <scope>NUCLEOTIDE SEQUENCE [LARGE SCALE GENOMIC DNA]</scope>
    <source>
        <strain evidence="2">KACC 12507</strain>
    </source>
</reference>
<protein>
    <recommendedName>
        <fullName evidence="3">DUF3806 domain-containing protein</fullName>
    </recommendedName>
</protein>
<dbReference type="RefSeq" id="WP_382405849.1">
    <property type="nucleotide sequence ID" value="NZ_JBHSGU010000002.1"/>
</dbReference>
<sequence>MLQKELDELMVETAKDAVQAAKEEFDITLDRSADSISSVDETIEQFIRTFPNETLEDKAVFTLCNMYGAYIGEVFKSLAGGQWHYDTSAPDAPTIFLVIKDRSYAFAGICFEKLVRNPDVKIKDYFDKALMANTN</sequence>
<comment type="caution">
    <text evidence="1">The sequence shown here is derived from an EMBL/GenBank/DDBJ whole genome shotgun (WGS) entry which is preliminary data.</text>
</comment>
<organism evidence="1 2">
    <name type="scientific">Glaciecola siphonariae</name>
    <dbReference type="NCBI Taxonomy" id="521012"/>
    <lineage>
        <taxon>Bacteria</taxon>
        <taxon>Pseudomonadati</taxon>
        <taxon>Pseudomonadota</taxon>
        <taxon>Gammaproteobacteria</taxon>
        <taxon>Alteromonadales</taxon>
        <taxon>Alteromonadaceae</taxon>
        <taxon>Glaciecola</taxon>
    </lineage>
</organism>
<evidence type="ECO:0008006" key="3">
    <source>
        <dbReference type="Google" id="ProtNLM"/>
    </source>
</evidence>
<proteinExistence type="predicted"/>
<name>A0ABV9LUF0_9ALTE</name>
<gene>
    <name evidence="1" type="ORF">ACFO4O_02935</name>
</gene>
<dbReference type="Proteomes" id="UP001595897">
    <property type="component" value="Unassembled WGS sequence"/>
</dbReference>
<accession>A0ABV9LUF0</accession>
<evidence type="ECO:0000313" key="2">
    <source>
        <dbReference type="Proteomes" id="UP001595897"/>
    </source>
</evidence>
<dbReference type="EMBL" id="JBHSGU010000002">
    <property type="protein sequence ID" value="MFC4699108.1"/>
    <property type="molecule type" value="Genomic_DNA"/>
</dbReference>
<keyword evidence="2" id="KW-1185">Reference proteome</keyword>